<evidence type="ECO:0000313" key="1">
    <source>
        <dbReference type="EMBL" id="XBH01922.1"/>
    </source>
</evidence>
<reference evidence="1" key="1">
    <citation type="submission" date="2024-05" db="EMBL/GenBank/DDBJ databases">
        <title>Planctomycetes of the genus Singulisphaera possess chitinolytic capabilities.</title>
        <authorList>
            <person name="Ivanova A."/>
        </authorList>
    </citation>
    <scope>NUCLEOTIDE SEQUENCE</scope>
    <source>
        <strain evidence="1">Ch08T</strain>
    </source>
</reference>
<name>A0AAU7CAE2_9BACT</name>
<organism evidence="1">
    <name type="scientific">Singulisphaera sp. Ch08</name>
    <dbReference type="NCBI Taxonomy" id="3120278"/>
    <lineage>
        <taxon>Bacteria</taxon>
        <taxon>Pseudomonadati</taxon>
        <taxon>Planctomycetota</taxon>
        <taxon>Planctomycetia</taxon>
        <taxon>Isosphaerales</taxon>
        <taxon>Isosphaeraceae</taxon>
        <taxon>Singulisphaera</taxon>
    </lineage>
</organism>
<dbReference type="EMBL" id="CP155447">
    <property type="protein sequence ID" value="XBH01922.1"/>
    <property type="molecule type" value="Genomic_DNA"/>
</dbReference>
<proteinExistence type="predicted"/>
<accession>A0AAU7CAE2</accession>
<sequence length="55" mass="5776">MDEFDFAGGTAEFLEQEDLVGVSASEPIRTEDSDDIELALAGGVTESVEGRAVEA</sequence>
<protein>
    <submittedName>
        <fullName evidence="1">Uncharacterized protein</fullName>
    </submittedName>
</protein>
<dbReference type="AlphaFoldDB" id="A0AAU7CAE2"/>
<gene>
    <name evidence="1" type="ORF">V5E97_26780</name>
</gene>